<dbReference type="GO" id="GO:0120029">
    <property type="term" value="P:proton export across plasma membrane"/>
    <property type="evidence" value="ECO:0007669"/>
    <property type="project" value="InterPro"/>
</dbReference>
<dbReference type="InterPro" id="IPR006153">
    <property type="entry name" value="Cation/H_exchanger_TM"/>
</dbReference>
<dbReference type="GO" id="GO:0042391">
    <property type="term" value="P:regulation of membrane potential"/>
    <property type="evidence" value="ECO:0007669"/>
    <property type="project" value="InterPro"/>
</dbReference>
<accession>A0A4S2MPA7</accession>
<evidence type="ECO:0000256" key="1">
    <source>
        <dbReference type="ARBA" id="ARBA00004141"/>
    </source>
</evidence>
<evidence type="ECO:0000256" key="3">
    <source>
        <dbReference type="ARBA" id="ARBA00022989"/>
    </source>
</evidence>
<feature type="transmembrane region" description="Helical" evidence="6">
    <location>
        <begin position="348"/>
        <end position="366"/>
    </location>
</feature>
<dbReference type="PANTHER" id="PTHR31382:SF3">
    <property type="entry name" value="SODIUM ION_PROTON EXCHANGER (EUROFUNG)"/>
    <property type="match status" value="1"/>
</dbReference>
<dbReference type="InParanoid" id="A0A4S2MPA7"/>
<evidence type="ECO:0000313" key="8">
    <source>
        <dbReference type="EMBL" id="TGZ79021.1"/>
    </source>
</evidence>
<protein>
    <recommendedName>
        <fullName evidence="7">Cation/H+ exchanger transmembrane domain-containing protein</fullName>
    </recommendedName>
</protein>
<keyword evidence="9" id="KW-1185">Reference proteome</keyword>
<feature type="transmembrane region" description="Helical" evidence="6">
    <location>
        <begin position="268"/>
        <end position="286"/>
    </location>
</feature>
<feature type="transmembrane region" description="Helical" evidence="6">
    <location>
        <begin position="232"/>
        <end position="256"/>
    </location>
</feature>
<dbReference type="GO" id="GO:0036376">
    <property type="term" value="P:sodium ion export across plasma membrane"/>
    <property type="evidence" value="ECO:0007669"/>
    <property type="project" value="InterPro"/>
</dbReference>
<feature type="compositionally biased region" description="Polar residues" evidence="5">
    <location>
        <begin position="710"/>
        <end position="719"/>
    </location>
</feature>
<evidence type="ECO:0000256" key="5">
    <source>
        <dbReference type="SAM" id="MobiDB-lite"/>
    </source>
</evidence>
<dbReference type="PANTHER" id="PTHR31382">
    <property type="entry name" value="NA(+)/H(+) ANTIPORTER"/>
    <property type="match status" value="1"/>
</dbReference>
<feature type="transmembrane region" description="Helical" evidence="6">
    <location>
        <begin position="135"/>
        <end position="157"/>
    </location>
</feature>
<keyword evidence="4 6" id="KW-0472">Membrane</keyword>
<feature type="compositionally biased region" description="Low complexity" evidence="5">
    <location>
        <begin position="625"/>
        <end position="644"/>
    </location>
</feature>
<gene>
    <name evidence="8" type="ORF">EX30DRAFT_350545</name>
</gene>
<dbReference type="InterPro" id="IPR004712">
    <property type="entry name" value="Na+/H+_antiporter_fungi"/>
</dbReference>
<feature type="transmembrane region" description="Helical" evidence="6">
    <location>
        <begin position="178"/>
        <end position="196"/>
    </location>
</feature>
<feature type="compositionally biased region" description="Low complexity" evidence="5">
    <location>
        <begin position="652"/>
        <end position="661"/>
    </location>
</feature>
<dbReference type="OrthoDB" id="5327978at2759"/>
<proteinExistence type="predicted"/>
<reference evidence="8 9" key="1">
    <citation type="submission" date="2019-04" db="EMBL/GenBank/DDBJ databases">
        <title>Comparative genomics and transcriptomics to analyze fruiting body development in filamentous ascomycetes.</title>
        <authorList>
            <consortium name="DOE Joint Genome Institute"/>
            <person name="Lutkenhaus R."/>
            <person name="Traeger S."/>
            <person name="Breuer J."/>
            <person name="Kuo A."/>
            <person name="Lipzen A."/>
            <person name="Pangilinan J."/>
            <person name="Dilworth D."/>
            <person name="Sandor L."/>
            <person name="Poggeler S."/>
            <person name="Barry K."/>
            <person name="Grigoriev I.V."/>
            <person name="Nowrousian M."/>
        </authorList>
    </citation>
    <scope>NUCLEOTIDE SEQUENCE [LARGE SCALE GENOMIC DNA]</scope>
    <source>
        <strain evidence="8 9">CBS 389.68</strain>
    </source>
</reference>
<dbReference type="EMBL" id="ML220135">
    <property type="protein sequence ID" value="TGZ79021.1"/>
    <property type="molecule type" value="Genomic_DNA"/>
</dbReference>
<dbReference type="AlphaFoldDB" id="A0A4S2MPA7"/>
<comment type="subcellular location">
    <subcellularLocation>
        <location evidence="1">Membrane</location>
        <topology evidence="1">Multi-pass membrane protein</topology>
    </subcellularLocation>
</comment>
<evidence type="ECO:0000256" key="2">
    <source>
        <dbReference type="ARBA" id="ARBA00022692"/>
    </source>
</evidence>
<feature type="transmembrane region" description="Helical" evidence="6">
    <location>
        <begin position="74"/>
        <end position="95"/>
    </location>
</feature>
<feature type="region of interest" description="Disordered" evidence="5">
    <location>
        <begin position="710"/>
        <end position="731"/>
    </location>
</feature>
<keyword evidence="2 6" id="KW-0812">Transmembrane</keyword>
<feature type="transmembrane region" description="Helical" evidence="6">
    <location>
        <begin position="12"/>
        <end position="28"/>
    </location>
</feature>
<organism evidence="8 9">
    <name type="scientific">Ascodesmis nigricans</name>
    <dbReference type="NCBI Taxonomy" id="341454"/>
    <lineage>
        <taxon>Eukaryota</taxon>
        <taxon>Fungi</taxon>
        <taxon>Dikarya</taxon>
        <taxon>Ascomycota</taxon>
        <taxon>Pezizomycotina</taxon>
        <taxon>Pezizomycetes</taxon>
        <taxon>Pezizales</taxon>
        <taxon>Ascodesmidaceae</taxon>
        <taxon>Ascodesmis</taxon>
    </lineage>
</organism>
<sequence length="745" mass="82612">MPILGTTELNITLTALSGFLGVFAFFSYTIKGKLFLGEALPAMIVGAVFGPYAAKLFEPSKYNGSDDMSADVSSITLGLCRIVIGVQLVIAGFQLPKKYIWERWRDMAIVLLPVMTLMWLFTATCMYLIVPKVTFLSALIIGACVTCTDPVLSQAIAKGAFADKYVARPLREIISAEAGANDGFGFPFLMLAIYIMRYNNDPDVFLHPGHDGIGALGGGAGMIVKDWVVECLLYFVLMSVVYGAIIGYGSCKALGIALKRGWIDSESYLLWATITGLFILGTGGLLGTDDILATFVAGCFLNWDGRYQDEAILRHDEVNTSIDFMLNMGGFAWIGAVMPWKQFHQPDVTGITWPILLGLGFAVLFFRRIPAILMMYKLMPHTIANWSEALFAGYFGPIGIGAIFYLEHTKHIIPHEGHGDEEERDLYAAMVPVIYFLVMFSIVVHGLSIPLLKVCYGVIGKEPIRDEDDAVTIRPRSIYEQPPPNASISRRGSIVVYNRFNRPRDLEFEAETEDWRSAYAADSDDGLDQFPIHLYGVKSEDLQEGPRKRKHAKDQEIAAWRGHAFSKSQPDIAHVDPAYKPDWRRGRDPSRGMSWSPDVSKPTTDTCVCSRASSKRRDGNRRSRTNTASRAVSRAASRAASRGASRSRNRSRSGSLSLRTGRSLDLDPQEERQRMLKQLAMQRELDGSASPRSIHGEVDPVALAERVKALQQQRQTSFDLSPRGEAGFDPLDEKLKEWAENGKMA</sequence>
<feature type="region of interest" description="Disordered" evidence="5">
    <location>
        <begin position="562"/>
        <end position="669"/>
    </location>
</feature>
<name>A0A4S2MPA7_9PEZI</name>
<feature type="transmembrane region" description="Helical" evidence="6">
    <location>
        <begin position="107"/>
        <end position="129"/>
    </location>
</feature>
<feature type="domain" description="Cation/H+ exchanger transmembrane" evidence="7">
    <location>
        <begin position="22"/>
        <end position="451"/>
    </location>
</feature>
<feature type="transmembrane region" description="Helical" evidence="6">
    <location>
        <begin position="35"/>
        <end position="54"/>
    </location>
</feature>
<feature type="compositionally biased region" description="Basic and acidic residues" evidence="5">
    <location>
        <begin position="573"/>
        <end position="590"/>
    </location>
</feature>
<evidence type="ECO:0000313" key="9">
    <source>
        <dbReference type="Proteomes" id="UP000298138"/>
    </source>
</evidence>
<dbReference type="GO" id="GO:0005886">
    <property type="term" value="C:plasma membrane"/>
    <property type="evidence" value="ECO:0007669"/>
    <property type="project" value="InterPro"/>
</dbReference>
<dbReference type="STRING" id="341454.A0A4S2MPA7"/>
<keyword evidence="3 6" id="KW-1133">Transmembrane helix</keyword>
<evidence type="ECO:0000256" key="4">
    <source>
        <dbReference type="ARBA" id="ARBA00023136"/>
    </source>
</evidence>
<evidence type="ECO:0000259" key="7">
    <source>
        <dbReference type="Pfam" id="PF00999"/>
    </source>
</evidence>
<dbReference type="Proteomes" id="UP000298138">
    <property type="component" value="Unassembled WGS sequence"/>
</dbReference>
<feature type="transmembrane region" description="Helical" evidence="6">
    <location>
        <begin position="426"/>
        <end position="452"/>
    </location>
</feature>
<evidence type="ECO:0000256" key="6">
    <source>
        <dbReference type="SAM" id="Phobius"/>
    </source>
</evidence>
<dbReference type="GO" id="GO:0015385">
    <property type="term" value="F:sodium:proton antiporter activity"/>
    <property type="evidence" value="ECO:0007669"/>
    <property type="project" value="InterPro"/>
</dbReference>
<dbReference type="Pfam" id="PF00999">
    <property type="entry name" value="Na_H_Exchanger"/>
    <property type="match status" value="1"/>
</dbReference>
<feature type="transmembrane region" description="Helical" evidence="6">
    <location>
        <begin position="386"/>
        <end position="406"/>
    </location>
</feature>